<proteinExistence type="predicted"/>
<dbReference type="EMBL" id="JXAK01000054">
    <property type="protein sequence ID" value="KIL38682.1"/>
    <property type="molecule type" value="Genomic_DNA"/>
</dbReference>
<dbReference type="InterPro" id="IPR041909">
    <property type="entry name" value="Sbi_C3_db_domIV"/>
</dbReference>
<evidence type="ECO:0000256" key="1">
    <source>
        <dbReference type="ARBA" id="ARBA00004613"/>
    </source>
</evidence>
<reference evidence="5 6" key="1">
    <citation type="submission" date="2014-12" db="EMBL/GenBank/DDBJ databases">
        <title>Draft genome sequence of Paenibacillus kamchatkensis strain B-2647.</title>
        <authorList>
            <person name="Karlyshev A.V."/>
            <person name="Kudryashova E.B."/>
        </authorList>
    </citation>
    <scope>NUCLEOTIDE SEQUENCE [LARGE SCALE GENOMIC DNA]</scope>
    <source>
        <strain evidence="5 6">VKM B-2647</strain>
    </source>
</reference>
<evidence type="ECO:0000256" key="4">
    <source>
        <dbReference type="SAM" id="Coils"/>
    </source>
</evidence>
<feature type="coiled-coil region" evidence="4">
    <location>
        <begin position="121"/>
        <end position="148"/>
    </location>
</feature>
<name>A0ABR5AE53_9BACL</name>
<evidence type="ECO:0000313" key="5">
    <source>
        <dbReference type="EMBL" id="KIL38682.1"/>
    </source>
</evidence>
<evidence type="ECO:0000256" key="3">
    <source>
        <dbReference type="ARBA" id="ARBA00022729"/>
    </source>
</evidence>
<gene>
    <name evidence="5" type="ORF">SD70_24855</name>
</gene>
<keyword evidence="4" id="KW-0175">Coiled coil</keyword>
<protein>
    <submittedName>
        <fullName evidence="5">Uncharacterized protein</fullName>
    </submittedName>
</protein>
<sequence length="203" mass="21980">MPDGQTKTELLNRLDAVQQAINAQVALDRATAAIDFAETAKTQSIINAARAKVNALPDGQAKNDLQARLDAIEQAIKDAKANSLLTDVTNAVVRAEKYPSRSNILTALNKLAALPTDIKANQVNRGNVADLQERADKLKNNFNQNVADQSAQLALNKATNAVKLFERFPKAIYKQRAIDAVNALPDTPEKTALQARIDAVTLK</sequence>
<keyword evidence="3" id="KW-0732">Signal</keyword>
<dbReference type="Proteomes" id="UP000031967">
    <property type="component" value="Unassembled WGS sequence"/>
</dbReference>
<comment type="subcellular location">
    <subcellularLocation>
        <location evidence="1">Secreted</location>
    </subcellularLocation>
</comment>
<accession>A0ABR5AE53</accession>
<evidence type="ECO:0000256" key="2">
    <source>
        <dbReference type="ARBA" id="ARBA00022525"/>
    </source>
</evidence>
<keyword evidence="6" id="KW-1185">Reference proteome</keyword>
<comment type="caution">
    <text evidence="5">The sequence shown here is derived from an EMBL/GenBank/DDBJ whole genome shotgun (WGS) entry which is preliminary data.</text>
</comment>
<keyword evidence="2" id="KW-0964">Secreted</keyword>
<evidence type="ECO:0000313" key="6">
    <source>
        <dbReference type="Proteomes" id="UP000031967"/>
    </source>
</evidence>
<organism evidence="5 6">
    <name type="scientific">Gordoniibacillus kamchatkensis</name>
    <dbReference type="NCBI Taxonomy" id="1590651"/>
    <lineage>
        <taxon>Bacteria</taxon>
        <taxon>Bacillati</taxon>
        <taxon>Bacillota</taxon>
        <taxon>Bacilli</taxon>
        <taxon>Bacillales</taxon>
        <taxon>Paenibacillaceae</taxon>
        <taxon>Gordoniibacillus</taxon>
    </lineage>
</organism>
<dbReference type="Gene3D" id="1.10.10.1270">
    <property type="entry name" value="Sbi, C3 binding domain IV"/>
    <property type="match status" value="1"/>
</dbReference>